<sequence length="128" mass="14607">MDVEMKIKDEIDDKERDRDSDRERDRRDRRDRDVKDRDRERDRERDRDRERRDSVAEVTIGSLRSVVAAIVADGRVVGLGRAPASVRLHLADVLAARALVPNRLALVPARAVGTADPQIPSPAHWVVR</sequence>
<evidence type="ECO:0000256" key="1">
    <source>
        <dbReference type="SAM" id="MobiDB-lite"/>
    </source>
</evidence>
<keyword evidence="3" id="KW-1185">Reference proteome</keyword>
<organism evidence="2 3">
    <name type="scientific">Phlebiopsis gigantea (strain 11061_1 CR5-6)</name>
    <name type="common">White-rot fungus</name>
    <name type="synonym">Peniophora gigantea</name>
    <dbReference type="NCBI Taxonomy" id="745531"/>
    <lineage>
        <taxon>Eukaryota</taxon>
        <taxon>Fungi</taxon>
        <taxon>Dikarya</taxon>
        <taxon>Basidiomycota</taxon>
        <taxon>Agaricomycotina</taxon>
        <taxon>Agaricomycetes</taxon>
        <taxon>Polyporales</taxon>
        <taxon>Phanerochaetaceae</taxon>
        <taxon>Phlebiopsis</taxon>
    </lineage>
</organism>
<dbReference type="EMBL" id="KN840517">
    <property type="protein sequence ID" value="KIP06487.1"/>
    <property type="molecule type" value="Genomic_DNA"/>
</dbReference>
<proteinExistence type="predicted"/>
<gene>
    <name evidence="2" type="ORF">PHLGIDRAFT_460012</name>
</gene>
<name>A0A0C3S6Z4_PHLG1</name>
<protein>
    <submittedName>
        <fullName evidence="2">Uncharacterized protein</fullName>
    </submittedName>
</protein>
<feature type="region of interest" description="Disordered" evidence="1">
    <location>
        <begin position="1"/>
        <end position="54"/>
    </location>
</feature>
<dbReference type="HOGENOM" id="CLU_1960386_0_0_1"/>
<dbReference type="Proteomes" id="UP000053257">
    <property type="component" value="Unassembled WGS sequence"/>
</dbReference>
<accession>A0A0C3S6Z4</accession>
<evidence type="ECO:0000313" key="2">
    <source>
        <dbReference type="EMBL" id="KIP06487.1"/>
    </source>
</evidence>
<reference evidence="2 3" key="1">
    <citation type="journal article" date="2014" name="PLoS Genet.">
        <title>Analysis of the Phlebiopsis gigantea genome, transcriptome and secretome provides insight into its pioneer colonization strategies of wood.</title>
        <authorList>
            <person name="Hori C."/>
            <person name="Ishida T."/>
            <person name="Igarashi K."/>
            <person name="Samejima M."/>
            <person name="Suzuki H."/>
            <person name="Master E."/>
            <person name="Ferreira P."/>
            <person name="Ruiz-Duenas F.J."/>
            <person name="Held B."/>
            <person name="Canessa P."/>
            <person name="Larrondo L.F."/>
            <person name="Schmoll M."/>
            <person name="Druzhinina I.S."/>
            <person name="Kubicek C.P."/>
            <person name="Gaskell J.A."/>
            <person name="Kersten P."/>
            <person name="St John F."/>
            <person name="Glasner J."/>
            <person name="Sabat G."/>
            <person name="Splinter BonDurant S."/>
            <person name="Syed K."/>
            <person name="Yadav J."/>
            <person name="Mgbeahuruike A.C."/>
            <person name="Kovalchuk A."/>
            <person name="Asiegbu F.O."/>
            <person name="Lackner G."/>
            <person name="Hoffmeister D."/>
            <person name="Rencoret J."/>
            <person name="Gutierrez A."/>
            <person name="Sun H."/>
            <person name="Lindquist E."/>
            <person name="Barry K."/>
            <person name="Riley R."/>
            <person name="Grigoriev I.V."/>
            <person name="Henrissat B."/>
            <person name="Kues U."/>
            <person name="Berka R.M."/>
            <person name="Martinez A.T."/>
            <person name="Covert S.F."/>
            <person name="Blanchette R.A."/>
            <person name="Cullen D."/>
        </authorList>
    </citation>
    <scope>NUCLEOTIDE SEQUENCE [LARGE SCALE GENOMIC DNA]</scope>
    <source>
        <strain evidence="2 3">11061_1 CR5-6</strain>
    </source>
</reference>
<dbReference type="AlphaFoldDB" id="A0A0C3S6Z4"/>
<evidence type="ECO:0000313" key="3">
    <source>
        <dbReference type="Proteomes" id="UP000053257"/>
    </source>
</evidence>